<reference evidence="8" key="1">
    <citation type="submission" date="2025-08" db="UniProtKB">
        <authorList>
            <consortium name="RefSeq"/>
        </authorList>
    </citation>
    <scope>IDENTIFICATION</scope>
    <source>
        <strain evidence="8">Airmid</strain>
    </source>
</reference>
<keyword evidence="6" id="KW-0326">Glycosidase</keyword>
<dbReference type="Gene3D" id="1.10.530.40">
    <property type="match status" value="1"/>
</dbReference>
<evidence type="ECO:0000256" key="1">
    <source>
        <dbReference type="ARBA" id="ARBA00000632"/>
    </source>
</evidence>
<evidence type="ECO:0000256" key="5">
    <source>
        <dbReference type="ARBA" id="ARBA00023200"/>
    </source>
</evidence>
<dbReference type="AlphaFoldDB" id="A0A6P6XNS9"/>
<dbReference type="RefSeq" id="XP_027195130.1">
    <property type="nucleotide sequence ID" value="XM_027339329.1"/>
</dbReference>
<dbReference type="OrthoDB" id="6499791at2759"/>
<evidence type="ECO:0000256" key="6">
    <source>
        <dbReference type="ARBA" id="ARBA00023295"/>
    </source>
</evidence>
<keyword evidence="7" id="KW-1185">Reference proteome</keyword>
<dbReference type="InterPro" id="IPR051018">
    <property type="entry name" value="Bacteriophage_GH24"/>
</dbReference>
<comment type="catalytic activity">
    <reaction evidence="1">
        <text>Hydrolysis of (1-&gt;4)-beta-linkages between N-acetylmuramic acid and N-acetyl-D-glucosamine residues in a peptidoglycan and between N-acetyl-D-glucosamine residues in chitodextrins.</text>
        <dbReference type="EC" id="3.2.1.17"/>
    </reaction>
</comment>
<gene>
    <name evidence="8" type="primary">LOC113789752</name>
</gene>
<evidence type="ECO:0000313" key="8">
    <source>
        <dbReference type="RefSeq" id="XP_027195130.1"/>
    </source>
</evidence>
<proteinExistence type="inferred from homology"/>
<evidence type="ECO:0000256" key="2">
    <source>
        <dbReference type="ARBA" id="ARBA00022529"/>
    </source>
</evidence>
<keyword evidence="5" id="KW-1035">Host cytoplasm</keyword>
<keyword evidence="4" id="KW-0378">Hydrolase</keyword>
<dbReference type="HAMAP" id="MF_04110">
    <property type="entry name" value="ENDOLYSIN_T4"/>
    <property type="match status" value="1"/>
</dbReference>
<dbReference type="InterPro" id="IPR034690">
    <property type="entry name" value="Endolysin_T4_type"/>
</dbReference>
<dbReference type="OMA" id="PQWNKAN"/>
<dbReference type="PANTHER" id="PTHR38107:SF3">
    <property type="entry name" value="LYSOZYME RRRD-RELATED"/>
    <property type="match status" value="1"/>
</dbReference>
<dbReference type="GO" id="GO:0042742">
    <property type="term" value="P:defense response to bacterium"/>
    <property type="evidence" value="ECO:0007669"/>
    <property type="project" value="UniProtKB-KW"/>
</dbReference>
<dbReference type="KEGG" id="dpte:113789752"/>
<organism evidence="7 8">
    <name type="scientific">Dermatophagoides pteronyssinus</name>
    <name type="common">European house dust mite</name>
    <dbReference type="NCBI Taxonomy" id="6956"/>
    <lineage>
        <taxon>Eukaryota</taxon>
        <taxon>Metazoa</taxon>
        <taxon>Ecdysozoa</taxon>
        <taxon>Arthropoda</taxon>
        <taxon>Chelicerata</taxon>
        <taxon>Arachnida</taxon>
        <taxon>Acari</taxon>
        <taxon>Acariformes</taxon>
        <taxon>Sarcoptiformes</taxon>
        <taxon>Astigmata</taxon>
        <taxon>Psoroptidia</taxon>
        <taxon>Analgoidea</taxon>
        <taxon>Pyroglyphidae</taxon>
        <taxon>Dermatophagoidinae</taxon>
        <taxon>Dermatophagoides</taxon>
    </lineage>
</organism>
<dbReference type="InterPro" id="IPR023347">
    <property type="entry name" value="Lysozyme_dom_sf"/>
</dbReference>
<dbReference type="CDD" id="cd00737">
    <property type="entry name" value="lyz_endolysin_autolysin"/>
    <property type="match status" value="1"/>
</dbReference>
<dbReference type="GO" id="GO:0031640">
    <property type="term" value="P:killing of cells of another organism"/>
    <property type="evidence" value="ECO:0007669"/>
    <property type="project" value="UniProtKB-KW"/>
</dbReference>
<dbReference type="PANTHER" id="PTHR38107">
    <property type="match status" value="1"/>
</dbReference>
<dbReference type="GO" id="GO:0003796">
    <property type="term" value="F:lysozyme activity"/>
    <property type="evidence" value="ECO:0007669"/>
    <property type="project" value="UniProtKB-EC"/>
</dbReference>
<dbReference type="InParanoid" id="A0A6P6XNS9"/>
<evidence type="ECO:0000256" key="4">
    <source>
        <dbReference type="ARBA" id="ARBA00022801"/>
    </source>
</evidence>
<dbReference type="SUPFAM" id="SSF53955">
    <property type="entry name" value="Lysozyme-like"/>
    <property type="match status" value="1"/>
</dbReference>
<dbReference type="InterPro" id="IPR002196">
    <property type="entry name" value="Glyco_hydro_24"/>
</dbReference>
<accession>A0A6P6XNS9</accession>
<dbReference type="Pfam" id="PF00959">
    <property type="entry name" value="Phage_lysozyme"/>
    <property type="match status" value="1"/>
</dbReference>
<dbReference type="InterPro" id="IPR033907">
    <property type="entry name" value="Endolysin_autolysin"/>
</dbReference>
<protein>
    <submittedName>
        <fullName evidence="8">Uncharacterized protein LOC113789752</fullName>
    </submittedName>
</protein>
<sequence length="181" mass="20083">MFSNNKLFIFICSSLLLLLLIINENHSVNAATRQINSEGLNLIKSFEGWRPNFYYDVVGVKTIGYGHACIPASSCNNIHPPLTVAQGEKLLRQDLTRFETCVERIVPKMDADKFAALVSFAYNLGCGSLEQSSLAKYARAHNYHAAANEFPKWCHAGGKVVQGLVRRRAAERKLFCKSGGC</sequence>
<name>A0A6P6XNS9_DERPT</name>
<dbReference type="GO" id="GO:0009253">
    <property type="term" value="P:peptidoglycan catabolic process"/>
    <property type="evidence" value="ECO:0007669"/>
    <property type="project" value="InterPro"/>
</dbReference>
<keyword evidence="2" id="KW-0929">Antimicrobial</keyword>
<evidence type="ECO:0000256" key="3">
    <source>
        <dbReference type="ARBA" id="ARBA00022638"/>
    </source>
</evidence>
<dbReference type="Proteomes" id="UP000515146">
    <property type="component" value="Unplaced"/>
</dbReference>
<dbReference type="InterPro" id="IPR023346">
    <property type="entry name" value="Lysozyme-like_dom_sf"/>
</dbReference>
<dbReference type="GO" id="GO:0016998">
    <property type="term" value="P:cell wall macromolecule catabolic process"/>
    <property type="evidence" value="ECO:0007669"/>
    <property type="project" value="InterPro"/>
</dbReference>
<keyword evidence="3" id="KW-0081">Bacteriolytic enzyme</keyword>
<evidence type="ECO:0000313" key="7">
    <source>
        <dbReference type="Proteomes" id="UP000515146"/>
    </source>
</evidence>